<feature type="chain" id="PRO_5012700933" description="Larval serum protein 1 gamma chain" evidence="2">
    <location>
        <begin position="16"/>
        <end position="364"/>
    </location>
</feature>
<gene>
    <name evidence="5" type="primary">Dwil\GK26929</name>
    <name evidence="5" type="ORF">Dwil_GK26929</name>
</gene>
<feature type="domain" description="Hemocyanin middle" evidence="3">
    <location>
        <begin position="150"/>
        <end position="286"/>
    </location>
</feature>
<dbReference type="GO" id="GO:0005576">
    <property type="term" value="C:extracellular region"/>
    <property type="evidence" value="ECO:0007669"/>
    <property type="project" value="UniProtKB-ARBA"/>
</dbReference>
<organism evidence="5 6">
    <name type="scientific">Drosophila willistoni</name>
    <name type="common">Fruit fly</name>
    <dbReference type="NCBI Taxonomy" id="7260"/>
    <lineage>
        <taxon>Eukaryota</taxon>
        <taxon>Metazoa</taxon>
        <taxon>Ecdysozoa</taxon>
        <taxon>Arthropoda</taxon>
        <taxon>Hexapoda</taxon>
        <taxon>Insecta</taxon>
        <taxon>Pterygota</taxon>
        <taxon>Neoptera</taxon>
        <taxon>Endopterygota</taxon>
        <taxon>Diptera</taxon>
        <taxon>Brachycera</taxon>
        <taxon>Muscomorpha</taxon>
        <taxon>Ephydroidea</taxon>
        <taxon>Drosophilidae</taxon>
        <taxon>Drosophila</taxon>
        <taxon>Sophophora</taxon>
    </lineage>
</organism>
<dbReference type="Pfam" id="PF03722">
    <property type="entry name" value="Hemocyanin_N"/>
    <property type="match status" value="1"/>
</dbReference>
<feature type="non-terminal residue" evidence="5">
    <location>
        <position position="1"/>
    </location>
</feature>
<keyword evidence="6" id="KW-1185">Reference proteome</keyword>
<dbReference type="STRING" id="7260.A0A0Q9WS82"/>
<dbReference type="SUPFAM" id="SSF48050">
    <property type="entry name" value="Hemocyanin, N-terminal domain"/>
    <property type="match status" value="1"/>
</dbReference>
<evidence type="ECO:0008006" key="7">
    <source>
        <dbReference type="Google" id="ProtNLM"/>
    </source>
</evidence>
<protein>
    <recommendedName>
        <fullName evidence="7">Larval serum protein 1 gamma chain</fullName>
    </recommendedName>
</protein>
<dbReference type="InterPro" id="IPR008922">
    <property type="entry name" value="Di-copper_centre_dom_sf"/>
</dbReference>
<dbReference type="Gene3D" id="1.20.1370.10">
    <property type="entry name" value="Hemocyanin, N-terminal domain"/>
    <property type="match status" value="1"/>
</dbReference>
<feature type="domain" description="Hemocyanin N-terminal" evidence="4">
    <location>
        <begin position="22"/>
        <end position="143"/>
    </location>
</feature>
<dbReference type="PANTHER" id="PTHR11511">
    <property type="entry name" value="LARVAL STORAGE PROTEIN/PHENOLOXIDASE"/>
    <property type="match status" value="1"/>
</dbReference>
<keyword evidence="1" id="KW-0758">Storage protein</keyword>
<reference evidence="5 6" key="1">
    <citation type="journal article" date="2007" name="Nature">
        <title>Evolution of genes and genomes on the Drosophila phylogeny.</title>
        <authorList>
            <consortium name="Drosophila 12 Genomes Consortium"/>
            <person name="Clark A.G."/>
            <person name="Eisen M.B."/>
            <person name="Smith D.R."/>
            <person name="Bergman C.M."/>
            <person name="Oliver B."/>
            <person name="Markow T.A."/>
            <person name="Kaufman T.C."/>
            <person name="Kellis M."/>
            <person name="Gelbart W."/>
            <person name="Iyer V.N."/>
            <person name="Pollard D.A."/>
            <person name="Sackton T.B."/>
            <person name="Larracuente A.M."/>
            <person name="Singh N.D."/>
            <person name="Abad J.P."/>
            <person name="Abt D.N."/>
            <person name="Adryan B."/>
            <person name="Aguade M."/>
            <person name="Akashi H."/>
            <person name="Anderson W.W."/>
            <person name="Aquadro C.F."/>
            <person name="Ardell D.H."/>
            <person name="Arguello R."/>
            <person name="Artieri C.G."/>
            <person name="Barbash D.A."/>
            <person name="Barker D."/>
            <person name="Barsanti P."/>
            <person name="Batterham P."/>
            <person name="Batzoglou S."/>
            <person name="Begun D."/>
            <person name="Bhutkar A."/>
            <person name="Blanco E."/>
            <person name="Bosak S.A."/>
            <person name="Bradley R.K."/>
            <person name="Brand A.D."/>
            <person name="Brent M.R."/>
            <person name="Brooks A.N."/>
            <person name="Brown R.H."/>
            <person name="Butlin R.K."/>
            <person name="Caggese C."/>
            <person name="Calvi B.R."/>
            <person name="Bernardo de Carvalho A."/>
            <person name="Caspi A."/>
            <person name="Castrezana S."/>
            <person name="Celniker S.E."/>
            <person name="Chang J.L."/>
            <person name="Chapple C."/>
            <person name="Chatterji S."/>
            <person name="Chinwalla A."/>
            <person name="Civetta A."/>
            <person name="Clifton S.W."/>
            <person name="Comeron J.M."/>
            <person name="Costello J.C."/>
            <person name="Coyne J.A."/>
            <person name="Daub J."/>
            <person name="David R.G."/>
            <person name="Delcher A.L."/>
            <person name="Delehaunty K."/>
            <person name="Do C.B."/>
            <person name="Ebling H."/>
            <person name="Edwards K."/>
            <person name="Eickbush T."/>
            <person name="Evans J.D."/>
            <person name="Filipski A."/>
            <person name="Findeiss S."/>
            <person name="Freyhult E."/>
            <person name="Fulton L."/>
            <person name="Fulton R."/>
            <person name="Garcia A.C."/>
            <person name="Gardiner A."/>
            <person name="Garfield D.A."/>
            <person name="Garvin B.E."/>
            <person name="Gibson G."/>
            <person name="Gilbert D."/>
            <person name="Gnerre S."/>
            <person name="Godfrey J."/>
            <person name="Good R."/>
            <person name="Gotea V."/>
            <person name="Gravely B."/>
            <person name="Greenberg A.J."/>
            <person name="Griffiths-Jones S."/>
            <person name="Gross S."/>
            <person name="Guigo R."/>
            <person name="Gustafson E.A."/>
            <person name="Haerty W."/>
            <person name="Hahn M.W."/>
            <person name="Halligan D.L."/>
            <person name="Halpern A.L."/>
            <person name="Halter G.M."/>
            <person name="Han M.V."/>
            <person name="Heger A."/>
            <person name="Hillier L."/>
            <person name="Hinrichs A.S."/>
            <person name="Holmes I."/>
            <person name="Hoskins R.A."/>
            <person name="Hubisz M.J."/>
            <person name="Hultmark D."/>
            <person name="Huntley M.A."/>
            <person name="Jaffe D.B."/>
            <person name="Jagadeeshan S."/>
            <person name="Jeck W.R."/>
            <person name="Johnson J."/>
            <person name="Jones C.D."/>
            <person name="Jordan W.C."/>
            <person name="Karpen G.H."/>
            <person name="Kataoka E."/>
            <person name="Keightley P.D."/>
            <person name="Kheradpour P."/>
            <person name="Kirkness E.F."/>
            <person name="Koerich L.B."/>
            <person name="Kristiansen K."/>
            <person name="Kudrna D."/>
            <person name="Kulathinal R.J."/>
            <person name="Kumar S."/>
            <person name="Kwok R."/>
            <person name="Lander E."/>
            <person name="Langley C.H."/>
            <person name="Lapoint R."/>
            <person name="Lazzaro B.P."/>
            <person name="Lee S.J."/>
            <person name="Levesque L."/>
            <person name="Li R."/>
            <person name="Lin C.F."/>
            <person name="Lin M.F."/>
            <person name="Lindblad-Toh K."/>
            <person name="Llopart A."/>
            <person name="Long M."/>
            <person name="Low L."/>
            <person name="Lozovsky E."/>
            <person name="Lu J."/>
            <person name="Luo M."/>
            <person name="Machado C.A."/>
            <person name="Makalowski W."/>
            <person name="Marzo M."/>
            <person name="Matsuda M."/>
            <person name="Matzkin L."/>
            <person name="McAllister B."/>
            <person name="McBride C.S."/>
            <person name="McKernan B."/>
            <person name="McKernan K."/>
            <person name="Mendez-Lago M."/>
            <person name="Minx P."/>
            <person name="Mollenhauer M.U."/>
            <person name="Montooth K."/>
            <person name="Mount S.M."/>
            <person name="Mu X."/>
            <person name="Myers E."/>
            <person name="Negre B."/>
            <person name="Newfeld S."/>
            <person name="Nielsen R."/>
            <person name="Noor M.A."/>
            <person name="O'Grady P."/>
            <person name="Pachter L."/>
            <person name="Papaceit M."/>
            <person name="Parisi M.J."/>
            <person name="Parisi M."/>
            <person name="Parts L."/>
            <person name="Pedersen J.S."/>
            <person name="Pesole G."/>
            <person name="Phillippy A.M."/>
            <person name="Ponting C.P."/>
            <person name="Pop M."/>
            <person name="Porcelli D."/>
            <person name="Powell J.R."/>
            <person name="Prohaska S."/>
            <person name="Pruitt K."/>
            <person name="Puig M."/>
            <person name="Quesneville H."/>
            <person name="Ram K.R."/>
            <person name="Rand D."/>
            <person name="Rasmussen M.D."/>
            <person name="Reed L.K."/>
            <person name="Reenan R."/>
            <person name="Reily A."/>
            <person name="Remington K.A."/>
            <person name="Rieger T.T."/>
            <person name="Ritchie M.G."/>
            <person name="Robin C."/>
            <person name="Rogers Y.H."/>
            <person name="Rohde C."/>
            <person name="Rozas J."/>
            <person name="Rubenfield M.J."/>
            <person name="Ruiz A."/>
            <person name="Russo S."/>
            <person name="Salzberg S.L."/>
            <person name="Sanchez-Gracia A."/>
            <person name="Saranga D.J."/>
            <person name="Sato H."/>
            <person name="Schaeffer S.W."/>
            <person name="Schatz M.C."/>
            <person name="Schlenke T."/>
            <person name="Schwartz R."/>
            <person name="Segarra C."/>
            <person name="Singh R.S."/>
            <person name="Sirot L."/>
            <person name="Sirota M."/>
            <person name="Sisneros N.B."/>
            <person name="Smith C.D."/>
            <person name="Smith T.F."/>
            <person name="Spieth J."/>
            <person name="Stage D.E."/>
            <person name="Stark A."/>
            <person name="Stephan W."/>
            <person name="Strausberg R.L."/>
            <person name="Strempel S."/>
            <person name="Sturgill D."/>
            <person name="Sutton G."/>
            <person name="Sutton G.G."/>
            <person name="Tao W."/>
            <person name="Teichmann S."/>
            <person name="Tobari Y.N."/>
            <person name="Tomimura Y."/>
            <person name="Tsolas J.M."/>
            <person name="Valente V.L."/>
            <person name="Venter E."/>
            <person name="Venter J.C."/>
            <person name="Vicario S."/>
            <person name="Vieira F.G."/>
            <person name="Vilella A.J."/>
            <person name="Villasante A."/>
            <person name="Walenz B."/>
            <person name="Wang J."/>
            <person name="Wasserman M."/>
            <person name="Watts T."/>
            <person name="Wilson D."/>
            <person name="Wilson R.K."/>
            <person name="Wing R.A."/>
            <person name="Wolfner M.F."/>
            <person name="Wong A."/>
            <person name="Wong G.K."/>
            <person name="Wu C.I."/>
            <person name="Wu G."/>
            <person name="Yamamoto D."/>
            <person name="Yang H.P."/>
            <person name="Yang S.P."/>
            <person name="Yorke J.A."/>
            <person name="Yoshida K."/>
            <person name="Zdobnov E."/>
            <person name="Zhang P."/>
            <person name="Zhang Y."/>
            <person name="Zimin A.V."/>
            <person name="Baldwin J."/>
            <person name="Abdouelleil A."/>
            <person name="Abdulkadir J."/>
            <person name="Abebe A."/>
            <person name="Abera B."/>
            <person name="Abreu J."/>
            <person name="Acer S.C."/>
            <person name="Aftuck L."/>
            <person name="Alexander A."/>
            <person name="An P."/>
            <person name="Anderson E."/>
            <person name="Anderson S."/>
            <person name="Arachi H."/>
            <person name="Azer M."/>
            <person name="Bachantsang P."/>
            <person name="Barry A."/>
            <person name="Bayul T."/>
            <person name="Berlin A."/>
            <person name="Bessette D."/>
            <person name="Bloom T."/>
            <person name="Blye J."/>
            <person name="Boguslavskiy L."/>
            <person name="Bonnet C."/>
            <person name="Boukhgalter B."/>
            <person name="Bourzgui I."/>
            <person name="Brown A."/>
            <person name="Cahill P."/>
            <person name="Channer S."/>
            <person name="Cheshatsang Y."/>
            <person name="Chuda L."/>
            <person name="Citroen M."/>
            <person name="Collymore A."/>
            <person name="Cooke P."/>
            <person name="Costello M."/>
            <person name="D'Aco K."/>
            <person name="Daza R."/>
            <person name="De Haan G."/>
            <person name="DeGray S."/>
            <person name="DeMaso C."/>
            <person name="Dhargay N."/>
            <person name="Dooley K."/>
            <person name="Dooley E."/>
            <person name="Doricent M."/>
            <person name="Dorje P."/>
            <person name="Dorjee K."/>
            <person name="Dupes A."/>
            <person name="Elong R."/>
            <person name="Falk J."/>
            <person name="Farina A."/>
            <person name="Faro S."/>
            <person name="Ferguson D."/>
            <person name="Fisher S."/>
            <person name="Foley C.D."/>
            <person name="Franke A."/>
            <person name="Friedrich D."/>
            <person name="Gadbois L."/>
            <person name="Gearin G."/>
            <person name="Gearin C.R."/>
            <person name="Giannoukos G."/>
            <person name="Goode T."/>
            <person name="Graham J."/>
            <person name="Grandbois E."/>
            <person name="Grewal S."/>
            <person name="Gyaltsen K."/>
            <person name="Hafez N."/>
            <person name="Hagos B."/>
            <person name="Hall J."/>
            <person name="Henson C."/>
            <person name="Hollinger A."/>
            <person name="Honan T."/>
            <person name="Huard M.D."/>
            <person name="Hughes L."/>
            <person name="Hurhula B."/>
            <person name="Husby M.E."/>
            <person name="Kamat A."/>
            <person name="Kanga B."/>
            <person name="Kashin S."/>
            <person name="Khazanovich D."/>
            <person name="Kisner P."/>
            <person name="Lance K."/>
            <person name="Lara M."/>
            <person name="Lee W."/>
            <person name="Lennon N."/>
            <person name="Letendre F."/>
            <person name="LeVine R."/>
            <person name="Lipovsky A."/>
            <person name="Liu X."/>
            <person name="Liu J."/>
            <person name="Liu S."/>
            <person name="Lokyitsang T."/>
            <person name="Lokyitsang Y."/>
            <person name="Lubonja R."/>
            <person name="Lui A."/>
            <person name="MacDonald P."/>
            <person name="Magnisalis V."/>
            <person name="Maru K."/>
            <person name="Matthews C."/>
            <person name="McCusker W."/>
            <person name="McDonough S."/>
            <person name="Mehta T."/>
            <person name="Meldrim J."/>
            <person name="Meneus L."/>
            <person name="Mihai O."/>
            <person name="Mihalev A."/>
            <person name="Mihova T."/>
            <person name="Mittelman R."/>
            <person name="Mlenga V."/>
            <person name="Montmayeur A."/>
            <person name="Mulrain L."/>
            <person name="Navidi A."/>
            <person name="Naylor J."/>
            <person name="Negash T."/>
            <person name="Nguyen T."/>
            <person name="Nguyen N."/>
            <person name="Nicol R."/>
            <person name="Norbu C."/>
            <person name="Norbu N."/>
            <person name="Novod N."/>
            <person name="O'Neill B."/>
            <person name="Osman S."/>
            <person name="Markiewicz E."/>
            <person name="Oyono O.L."/>
            <person name="Patti C."/>
            <person name="Phunkhang P."/>
            <person name="Pierre F."/>
            <person name="Priest M."/>
            <person name="Raghuraman S."/>
            <person name="Rege F."/>
            <person name="Reyes R."/>
            <person name="Rise C."/>
            <person name="Rogov P."/>
            <person name="Ross K."/>
            <person name="Ryan E."/>
            <person name="Settipalli S."/>
            <person name="Shea T."/>
            <person name="Sherpa N."/>
            <person name="Shi L."/>
            <person name="Shih D."/>
            <person name="Sparrow T."/>
            <person name="Spaulding J."/>
            <person name="Stalker J."/>
            <person name="Stange-Thomann N."/>
            <person name="Stavropoulos S."/>
            <person name="Stone C."/>
            <person name="Strader C."/>
            <person name="Tesfaye S."/>
            <person name="Thomson T."/>
            <person name="Thoulutsang Y."/>
            <person name="Thoulutsang D."/>
            <person name="Topham K."/>
            <person name="Topping I."/>
            <person name="Tsamla T."/>
            <person name="Vassiliev H."/>
            <person name="Vo A."/>
            <person name="Wangchuk T."/>
            <person name="Wangdi T."/>
            <person name="Weiand M."/>
            <person name="Wilkinson J."/>
            <person name="Wilson A."/>
            <person name="Yadav S."/>
            <person name="Young G."/>
            <person name="Yu Q."/>
            <person name="Zembek L."/>
            <person name="Zhong D."/>
            <person name="Zimmer A."/>
            <person name="Zwirko Z."/>
            <person name="Jaffe D.B."/>
            <person name="Alvarez P."/>
            <person name="Brockman W."/>
            <person name="Butler J."/>
            <person name="Chin C."/>
            <person name="Gnerre S."/>
            <person name="Grabherr M."/>
            <person name="Kleber M."/>
            <person name="Mauceli E."/>
            <person name="MacCallum I."/>
        </authorList>
    </citation>
    <scope>NUCLEOTIDE SEQUENCE [LARGE SCALE GENOMIC DNA]</scope>
    <source>
        <strain evidence="6">Tucson 14030-0811.24</strain>
    </source>
</reference>
<dbReference type="InterPro" id="IPR000896">
    <property type="entry name" value="Hemocyanin/hexamerin_mid_dom"/>
</dbReference>
<sequence>LLFLFSLAAAASASAADTNVYFIEKQRFLLEILHHVHEPLLNRKWLILGQHLITDKTEYVLYNEEMRKFYESYTMGRLVPKDIFYSSQHPEHYEQTLGLYYYFYNTRDWSTLRQNICWARVHVNAGLFLHVLTLTLFKREDYRPLIMPKIYEILPEVYYHEVTVQKALNFNFANWFREQGNLSDIIEILPKEGRNGENWFEAMSEMHFLRLNVNSKAHTQVKYLTEDIGWLSYWYYINMGVAQSETNLQQVHEFWYCQLRQLLSRYKLELYGQQLEYRNLREINEPKATHLLTWQMQRFQDETLATRKCRHQSGTKGALLDTPSPFAFAFEGLINSKPKHHLMSCLAKDEVEQQGEKKKHKSLK</sequence>
<dbReference type="PANTHER" id="PTHR11511:SF5">
    <property type="entry name" value="FAT-BODY PROTEIN 1-RELATED"/>
    <property type="match status" value="1"/>
</dbReference>
<name>A0A0Q9WS82_DROWI</name>
<dbReference type="GO" id="GO:0045735">
    <property type="term" value="F:nutrient reservoir activity"/>
    <property type="evidence" value="ECO:0007669"/>
    <property type="project" value="UniProtKB-KW"/>
</dbReference>
<dbReference type="InterPro" id="IPR013788">
    <property type="entry name" value="Hemocyanin/hexamerin"/>
</dbReference>
<evidence type="ECO:0000313" key="5">
    <source>
        <dbReference type="EMBL" id="KRF98976.1"/>
    </source>
</evidence>
<dbReference type="Gene3D" id="1.10.1280.10">
    <property type="entry name" value="Di-copper center containing domain from catechol oxidase"/>
    <property type="match status" value="1"/>
</dbReference>
<dbReference type="eggNOG" id="ENOG502QR98">
    <property type="taxonomic scope" value="Eukaryota"/>
</dbReference>
<proteinExistence type="predicted"/>
<dbReference type="AlphaFoldDB" id="A0A0Q9WS82"/>
<evidence type="ECO:0000259" key="3">
    <source>
        <dbReference type="Pfam" id="PF00372"/>
    </source>
</evidence>
<dbReference type="InterPro" id="IPR005204">
    <property type="entry name" value="Hemocyanin_N"/>
</dbReference>
<dbReference type="InterPro" id="IPR036697">
    <property type="entry name" value="Hemocyanin_N_sf"/>
</dbReference>
<dbReference type="InParanoid" id="A0A0Q9WS82"/>
<evidence type="ECO:0000256" key="2">
    <source>
        <dbReference type="SAM" id="SignalP"/>
    </source>
</evidence>
<dbReference type="SUPFAM" id="SSF48056">
    <property type="entry name" value="Di-copper centre-containing domain"/>
    <property type="match status" value="1"/>
</dbReference>
<dbReference type="EMBL" id="CH964095">
    <property type="protein sequence ID" value="KRF98976.1"/>
    <property type="molecule type" value="Genomic_DNA"/>
</dbReference>
<evidence type="ECO:0000313" key="6">
    <source>
        <dbReference type="Proteomes" id="UP000007798"/>
    </source>
</evidence>
<dbReference type="Proteomes" id="UP000007798">
    <property type="component" value="Unassembled WGS sequence"/>
</dbReference>
<keyword evidence="2" id="KW-0732">Signal</keyword>
<accession>A0A0Q9WS82</accession>
<evidence type="ECO:0000259" key="4">
    <source>
        <dbReference type="Pfam" id="PF03722"/>
    </source>
</evidence>
<evidence type="ECO:0000256" key="1">
    <source>
        <dbReference type="ARBA" id="ARBA00022761"/>
    </source>
</evidence>
<feature type="signal peptide" evidence="2">
    <location>
        <begin position="1"/>
        <end position="15"/>
    </location>
</feature>
<dbReference type="Pfam" id="PF00372">
    <property type="entry name" value="Hemocyanin_M"/>
    <property type="match status" value="1"/>
</dbReference>
<dbReference type="OrthoDB" id="6371642at2759"/>